<feature type="site" description="Transition state stabilizer" evidence="8">
    <location>
        <position position="187"/>
    </location>
</feature>
<keyword evidence="4" id="KW-0324">Glycolysis</keyword>
<dbReference type="InterPro" id="IPR013078">
    <property type="entry name" value="His_Pase_superF_clade-1"/>
</dbReference>
<dbReference type="CDD" id="cd07067">
    <property type="entry name" value="HP_PGM_like"/>
    <property type="match status" value="1"/>
</dbReference>
<dbReference type="AlphaFoldDB" id="A0A1B6C3S0"/>
<dbReference type="InterPro" id="IPR029033">
    <property type="entry name" value="His_PPase_superfam"/>
</dbReference>
<dbReference type="EC" id="5.4.2.11" evidence="3"/>
<evidence type="ECO:0000256" key="1">
    <source>
        <dbReference type="ARBA" id="ARBA00000380"/>
    </source>
</evidence>
<dbReference type="Pfam" id="PF00300">
    <property type="entry name" value="His_Phos_1"/>
    <property type="match status" value="2"/>
</dbReference>
<evidence type="ECO:0000313" key="10">
    <source>
        <dbReference type="EMBL" id="JAS29482.1"/>
    </source>
</evidence>
<gene>
    <name evidence="10" type="ORF">g.37292</name>
    <name evidence="9" type="ORF">g.37293</name>
</gene>
<dbReference type="GO" id="GO:0016791">
    <property type="term" value="F:phosphatase activity"/>
    <property type="evidence" value="ECO:0007669"/>
    <property type="project" value="UniProtKB-ARBA"/>
</dbReference>
<dbReference type="PIRSF" id="PIRSF000709">
    <property type="entry name" value="6PFK_2-Ptase"/>
    <property type="match status" value="1"/>
</dbReference>
<feature type="binding site" evidence="7">
    <location>
        <position position="100"/>
    </location>
    <ligand>
        <name>substrate</name>
    </ligand>
</feature>
<dbReference type="EMBL" id="GEDC01007816">
    <property type="protein sequence ID" value="JAS29482.1"/>
    <property type="molecule type" value="Transcribed_RNA"/>
</dbReference>
<proteinExistence type="inferred from homology"/>
<accession>A0A1B6C3S0</accession>
<feature type="binding site" evidence="7">
    <location>
        <begin position="89"/>
        <end position="92"/>
    </location>
    <ligand>
        <name>substrate</name>
    </ligand>
</feature>
<dbReference type="NCBIfam" id="TIGR01258">
    <property type="entry name" value="pgm_1"/>
    <property type="match status" value="1"/>
</dbReference>
<reference evidence="9" key="1">
    <citation type="submission" date="2015-12" db="EMBL/GenBank/DDBJ databases">
        <title>De novo transcriptome assembly of four potential Pierce s Disease insect vectors from Arizona vineyards.</title>
        <authorList>
            <person name="Tassone E.E."/>
        </authorList>
    </citation>
    <scope>NUCLEOTIDE SEQUENCE</scope>
</reference>
<organism evidence="9">
    <name type="scientific">Clastoptera arizonana</name>
    <name type="common">Arizona spittle bug</name>
    <dbReference type="NCBI Taxonomy" id="38151"/>
    <lineage>
        <taxon>Eukaryota</taxon>
        <taxon>Metazoa</taxon>
        <taxon>Ecdysozoa</taxon>
        <taxon>Arthropoda</taxon>
        <taxon>Hexapoda</taxon>
        <taxon>Insecta</taxon>
        <taxon>Pterygota</taxon>
        <taxon>Neoptera</taxon>
        <taxon>Paraneoptera</taxon>
        <taxon>Hemiptera</taxon>
        <taxon>Auchenorrhyncha</taxon>
        <taxon>Cercopoidea</taxon>
        <taxon>Clastopteridae</taxon>
        <taxon>Clastoptera</taxon>
    </lineage>
</organism>
<feature type="active site" description="Tele-phosphohistidine intermediate" evidence="6">
    <location>
        <position position="11"/>
    </location>
</feature>
<evidence type="ECO:0000313" key="9">
    <source>
        <dbReference type="EMBL" id="JAS08151.1"/>
    </source>
</evidence>
<evidence type="ECO:0000256" key="2">
    <source>
        <dbReference type="ARBA" id="ARBA00006717"/>
    </source>
</evidence>
<dbReference type="InterPro" id="IPR005952">
    <property type="entry name" value="Phosphogly_mut1"/>
</dbReference>
<dbReference type="GO" id="GO:0006096">
    <property type="term" value="P:glycolytic process"/>
    <property type="evidence" value="ECO:0007669"/>
    <property type="project" value="UniProtKB-KW"/>
</dbReference>
<dbReference type="GO" id="GO:0004619">
    <property type="term" value="F:phosphoglycerate mutase activity"/>
    <property type="evidence" value="ECO:0007669"/>
    <property type="project" value="UniProtKB-EC"/>
</dbReference>
<dbReference type="NCBIfam" id="NF010713">
    <property type="entry name" value="PRK14115.1"/>
    <property type="match status" value="1"/>
</dbReference>
<keyword evidence="5" id="KW-0413">Isomerase</keyword>
<evidence type="ECO:0000256" key="3">
    <source>
        <dbReference type="ARBA" id="ARBA00012028"/>
    </source>
</evidence>
<dbReference type="SMART" id="SM00855">
    <property type="entry name" value="PGAM"/>
    <property type="match status" value="1"/>
</dbReference>
<dbReference type="FunFam" id="3.40.50.1240:FF:000003">
    <property type="entry name" value="2,3-bisphosphoglycerate-dependent phosphoglycerate mutase"/>
    <property type="match status" value="1"/>
</dbReference>
<sequence length="255" mass="29486">MKTKQIVFARHGESEWTEKNLFCGWYDARLRRKGLEEALECANALKNEGFRFDIAFTSLLTRAHQTLEIILKELGQSNITIEKTWRLNERHYGALTGFNKEEMAAKYGLTEVQTWRRSFDILPPPMTKDHKYYQDIVNNPKLNNFLNTNEFPVVESLKTTMDRVIPYWKEVIVPHIKEGKKVLIVTHGTTLRGLVKHLDNISDQGIMKLNLPTGIPFYYELDDSMKPVVSMKFLGDKEKVAKAMAKVASITYTDQ</sequence>
<comment type="catalytic activity">
    <reaction evidence="1">
        <text>(2R)-2-phosphoglycerate = (2R)-3-phosphoglycerate</text>
        <dbReference type="Rhea" id="RHEA:15901"/>
        <dbReference type="ChEBI" id="CHEBI:58272"/>
        <dbReference type="ChEBI" id="CHEBI:58289"/>
        <dbReference type="EC" id="5.4.2.11"/>
    </reaction>
</comment>
<comment type="similarity">
    <text evidence="2">Belongs to the phosphoglycerate mutase family. BPG-dependent PGAM subfamily.</text>
</comment>
<evidence type="ECO:0000256" key="6">
    <source>
        <dbReference type="PIRSR" id="PIRSR613078-1"/>
    </source>
</evidence>
<evidence type="ECO:0000256" key="5">
    <source>
        <dbReference type="ARBA" id="ARBA00023235"/>
    </source>
</evidence>
<dbReference type="EMBL" id="GEDC01029147">
    <property type="protein sequence ID" value="JAS08151.1"/>
    <property type="molecule type" value="Transcribed_RNA"/>
</dbReference>
<evidence type="ECO:0000256" key="4">
    <source>
        <dbReference type="ARBA" id="ARBA00023152"/>
    </source>
</evidence>
<feature type="binding site" evidence="7">
    <location>
        <begin position="116"/>
        <end position="117"/>
    </location>
    <ligand>
        <name>substrate</name>
    </ligand>
</feature>
<feature type="binding site" evidence="7">
    <location>
        <position position="62"/>
    </location>
    <ligand>
        <name>substrate</name>
    </ligand>
</feature>
<feature type="active site" description="Proton donor/acceptor" evidence="6">
    <location>
        <position position="89"/>
    </location>
</feature>
<dbReference type="PANTHER" id="PTHR11931">
    <property type="entry name" value="PHOSPHOGLYCERATE MUTASE"/>
    <property type="match status" value="1"/>
</dbReference>
<evidence type="ECO:0000256" key="7">
    <source>
        <dbReference type="PIRSR" id="PIRSR613078-2"/>
    </source>
</evidence>
<name>A0A1B6C3S0_9HEMI</name>
<protein>
    <recommendedName>
        <fullName evidence="3">phosphoglycerate mutase (2,3-diphosphoglycerate-dependent)</fullName>
        <ecNumber evidence="3">5.4.2.11</ecNumber>
    </recommendedName>
</protein>
<dbReference type="Gene3D" id="3.40.50.1240">
    <property type="entry name" value="Phosphoglycerate mutase-like"/>
    <property type="match status" value="1"/>
</dbReference>
<dbReference type="HAMAP" id="MF_01039">
    <property type="entry name" value="PGAM_GpmA"/>
    <property type="match status" value="1"/>
</dbReference>
<dbReference type="SUPFAM" id="SSF53254">
    <property type="entry name" value="Phosphoglycerate mutase-like"/>
    <property type="match status" value="1"/>
</dbReference>
<evidence type="ECO:0000256" key="8">
    <source>
        <dbReference type="PIRSR" id="PIRSR613078-3"/>
    </source>
</evidence>